<sequence length="697" mass="75026">MTTPCETSLVGRTIDCWETGGAIPVLEVLLQGMSQASVRDRADAILVDQSFRWQRGVPIPAEEYLSRCPEIAADSELRLDIVFGEFRARAGEGGALLEEFRQRFPDLADALVEQQQVSQWLDSDVAATETIMTMRDAVETQVPFDPAPLQFADFELQKRLGRGGMGEVHQALQRSLNKPVAIKILRRQFDVSQELVDRFFREARAVASLKHPHIVGVHGVGRCPQDGGYFQVMDLIDGPTLQEELDAGPYPFQEAAQIVADAAGALQHAHDRGVIHRDLKPTNVMRASDGRVVVVDFGLAKLLLESGPQLSGDGAVIGTPHYMAPEQIDTRRGAIGPATDVYGLGGLLCCLLTGRPPVEGASTMQVMSEVLSAQPSSRPSTWRRDIPTALDALCVDCLKKDPTQRPATAAEVQQRLLNWLANSRGEKTQEPIARPVARPVVPTARPRGSWVIAGGIGLLLLLAAGLFLSGTFSPTRDQGALTADASPAEKSLATETLPDKAWLADLPAGDVTVDWRVEVFPAGSAGKSEPLTGSIGNDDRLRLQIKLSEPRYVYAYWIGSDGSASLLNREENPTAPVTELSLPAGSGDAFPVQGPAGTEVCLVVLRRTPLTDPTRLEPLLALAEPLPPLDLQVPLADGLPLPHVDPRLAQLSGPTRTLGPAEPLLAGKAGAAIAQWKLGWPRDAGSLHYLAIPHRVQ</sequence>
<dbReference type="SUPFAM" id="SSF56112">
    <property type="entry name" value="Protein kinase-like (PK-like)"/>
    <property type="match status" value="1"/>
</dbReference>
<feature type="binding site" evidence="5">
    <location>
        <position position="183"/>
    </location>
    <ligand>
        <name>ATP</name>
        <dbReference type="ChEBI" id="CHEBI:30616"/>
    </ligand>
</feature>
<dbReference type="InterPro" id="IPR011009">
    <property type="entry name" value="Kinase-like_dom_sf"/>
</dbReference>
<dbReference type="RefSeq" id="WP_197443121.1">
    <property type="nucleotide sequence ID" value="NZ_CP036433.1"/>
</dbReference>
<dbReference type="Gene3D" id="3.30.200.20">
    <property type="entry name" value="Phosphorylase Kinase, domain 1"/>
    <property type="match status" value="1"/>
</dbReference>
<organism evidence="8 9">
    <name type="scientific">Lignipirellula cremea</name>
    <dbReference type="NCBI Taxonomy" id="2528010"/>
    <lineage>
        <taxon>Bacteria</taxon>
        <taxon>Pseudomonadati</taxon>
        <taxon>Planctomycetota</taxon>
        <taxon>Planctomycetia</taxon>
        <taxon>Pirellulales</taxon>
        <taxon>Pirellulaceae</taxon>
        <taxon>Lignipirellula</taxon>
    </lineage>
</organism>
<evidence type="ECO:0000256" key="2">
    <source>
        <dbReference type="ARBA" id="ARBA00022741"/>
    </source>
</evidence>
<dbReference type="PROSITE" id="PS00107">
    <property type="entry name" value="PROTEIN_KINASE_ATP"/>
    <property type="match status" value="1"/>
</dbReference>
<keyword evidence="4 5" id="KW-0067">ATP-binding</keyword>
<evidence type="ECO:0000256" key="6">
    <source>
        <dbReference type="SAM" id="Phobius"/>
    </source>
</evidence>
<feature type="domain" description="Protein kinase" evidence="7">
    <location>
        <begin position="154"/>
        <end position="417"/>
    </location>
</feature>
<protein>
    <submittedName>
        <fullName evidence="8">Serine/threonine-protein kinase PknB</fullName>
        <ecNumber evidence="8">2.7.11.1</ecNumber>
    </submittedName>
</protein>
<dbReference type="PANTHER" id="PTHR43289:SF6">
    <property type="entry name" value="SERINE_THREONINE-PROTEIN KINASE NEKL-3"/>
    <property type="match status" value="1"/>
</dbReference>
<evidence type="ECO:0000256" key="3">
    <source>
        <dbReference type="ARBA" id="ARBA00022777"/>
    </source>
</evidence>
<dbReference type="Gene3D" id="1.10.510.10">
    <property type="entry name" value="Transferase(Phosphotransferase) domain 1"/>
    <property type="match status" value="1"/>
</dbReference>
<accession>A0A518DQC0</accession>
<evidence type="ECO:0000313" key="9">
    <source>
        <dbReference type="Proteomes" id="UP000317648"/>
    </source>
</evidence>
<dbReference type="EC" id="2.7.11.1" evidence="8"/>
<dbReference type="GO" id="GO:0004674">
    <property type="term" value="F:protein serine/threonine kinase activity"/>
    <property type="evidence" value="ECO:0007669"/>
    <property type="project" value="UniProtKB-EC"/>
</dbReference>
<keyword evidence="6" id="KW-0812">Transmembrane</keyword>
<evidence type="ECO:0000313" key="8">
    <source>
        <dbReference type="EMBL" id="QDU94029.1"/>
    </source>
</evidence>
<evidence type="ECO:0000256" key="1">
    <source>
        <dbReference type="ARBA" id="ARBA00022679"/>
    </source>
</evidence>
<evidence type="ECO:0000259" key="7">
    <source>
        <dbReference type="PROSITE" id="PS50011"/>
    </source>
</evidence>
<reference evidence="8 9" key="1">
    <citation type="submission" date="2019-02" db="EMBL/GenBank/DDBJ databases">
        <title>Deep-cultivation of Planctomycetes and their phenomic and genomic characterization uncovers novel biology.</title>
        <authorList>
            <person name="Wiegand S."/>
            <person name="Jogler M."/>
            <person name="Boedeker C."/>
            <person name="Pinto D."/>
            <person name="Vollmers J."/>
            <person name="Rivas-Marin E."/>
            <person name="Kohn T."/>
            <person name="Peeters S.H."/>
            <person name="Heuer A."/>
            <person name="Rast P."/>
            <person name="Oberbeckmann S."/>
            <person name="Bunk B."/>
            <person name="Jeske O."/>
            <person name="Meyerdierks A."/>
            <person name="Storesund J.E."/>
            <person name="Kallscheuer N."/>
            <person name="Luecker S."/>
            <person name="Lage O.M."/>
            <person name="Pohl T."/>
            <person name="Merkel B.J."/>
            <person name="Hornburger P."/>
            <person name="Mueller R.-W."/>
            <person name="Bruemmer F."/>
            <person name="Labrenz M."/>
            <person name="Spormann A.M."/>
            <person name="Op den Camp H."/>
            <person name="Overmann J."/>
            <person name="Amann R."/>
            <person name="Jetten M.S.M."/>
            <person name="Mascher T."/>
            <person name="Medema M.H."/>
            <person name="Devos D.P."/>
            <person name="Kaster A.-K."/>
            <person name="Ovreas L."/>
            <person name="Rohde M."/>
            <person name="Galperin M.Y."/>
            <person name="Jogler C."/>
        </authorList>
    </citation>
    <scope>NUCLEOTIDE SEQUENCE [LARGE SCALE GENOMIC DNA]</scope>
    <source>
        <strain evidence="8 9">Pla85_3_4</strain>
    </source>
</reference>
<keyword evidence="6" id="KW-0472">Membrane</keyword>
<dbReference type="EMBL" id="CP036433">
    <property type="protein sequence ID" value="QDU94029.1"/>
    <property type="molecule type" value="Genomic_DNA"/>
</dbReference>
<proteinExistence type="predicted"/>
<dbReference type="Proteomes" id="UP000317648">
    <property type="component" value="Chromosome"/>
</dbReference>
<feature type="transmembrane region" description="Helical" evidence="6">
    <location>
        <begin position="448"/>
        <end position="468"/>
    </location>
</feature>
<dbReference type="KEGG" id="lcre:Pla8534_18150"/>
<dbReference type="CDD" id="cd14014">
    <property type="entry name" value="STKc_PknB_like"/>
    <property type="match status" value="1"/>
</dbReference>
<name>A0A518DQC0_9BACT</name>
<dbReference type="AlphaFoldDB" id="A0A518DQC0"/>
<evidence type="ECO:0000256" key="4">
    <source>
        <dbReference type="ARBA" id="ARBA00022840"/>
    </source>
</evidence>
<gene>
    <name evidence="8" type="primary">pknB_7</name>
    <name evidence="8" type="ORF">Pla8534_18150</name>
</gene>
<keyword evidence="3 8" id="KW-0418">Kinase</keyword>
<dbReference type="Pfam" id="PF00069">
    <property type="entry name" value="Pkinase"/>
    <property type="match status" value="1"/>
</dbReference>
<dbReference type="PANTHER" id="PTHR43289">
    <property type="entry name" value="MITOGEN-ACTIVATED PROTEIN KINASE KINASE KINASE 20-RELATED"/>
    <property type="match status" value="1"/>
</dbReference>
<dbReference type="InterPro" id="IPR017441">
    <property type="entry name" value="Protein_kinase_ATP_BS"/>
</dbReference>
<dbReference type="SMART" id="SM00220">
    <property type="entry name" value="S_TKc"/>
    <property type="match status" value="1"/>
</dbReference>
<evidence type="ECO:0000256" key="5">
    <source>
        <dbReference type="PROSITE-ProRule" id="PRU10141"/>
    </source>
</evidence>
<dbReference type="InterPro" id="IPR000719">
    <property type="entry name" value="Prot_kinase_dom"/>
</dbReference>
<dbReference type="PROSITE" id="PS50011">
    <property type="entry name" value="PROTEIN_KINASE_DOM"/>
    <property type="match status" value="1"/>
</dbReference>
<keyword evidence="2 5" id="KW-0547">Nucleotide-binding</keyword>
<keyword evidence="1 8" id="KW-0808">Transferase</keyword>
<keyword evidence="6" id="KW-1133">Transmembrane helix</keyword>
<dbReference type="GO" id="GO:0005524">
    <property type="term" value="F:ATP binding"/>
    <property type="evidence" value="ECO:0007669"/>
    <property type="project" value="UniProtKB-UniRule"/>
</dbReference>
<keyword evidence="9" id="KW-1185">Reference proteome</keyword>